<feature type="transmembrane region" description="Helical" evidence="13">
    <location>
        <begin position="303"/>
        <end position="326"/>
    </location>
</feature>
<comment type="function">
    <text evidence="1">Part of a potassium transport system.</text>
</comment>
<keyword evidence="5" id="KW-1003">Cell membrane</keyword>
<dbReference type="Pfam" id="PF02080">
    <property type="entry name" value="TrkA_C"/>
    <property type="match status" value="1"/>
</dbReference>
<evidence type="ECO:0000256" key="3">
    <source>
        <dbReference type="ARBA" id="ARBA00022448"/>
    </source>
</evidence>
<keyword evidence="11" id="KW-0406">Ion transport</keyword>
<dbReference type="InterPro" id="IPR036721">
    <property type="entry name" value="RCK_C_sf"/>
</dbReference>
<dbReference type="Gene3D" id="1.20.1530.20">
    <property type="match status" value="1"/>
</dbReference>
<dbReference type="PRINTS" id="PR00335">
    <property type="entry name" value="KUPTAKETRKA"/>
</dbReference>
<accession>A0A1G7FGK7</accession>
<feature type="transmembrane region" description="Helical" evidence="13">
    <location>
        <begin position="62"/>
        <end position="81"/>
    </location>
</feature>
<organism evidence="16 17">
    <name type="scientific">Halorientalis regularis</name>
    <dbReference type="NCBI Taxonomy" id="660518"/>
    <lineage>
        <taxon>Archaea</taxon>
        <taxon>Methanobacteriati</taxon>
        <taxon>Methanobacteriota</taxon>
        <taxon>Stenosarchaea group</taxon>
        <taxon>Halobacteria</taxon>
        <taxon>Halobacteriales</taxon>
        <taxon>Haloarculaceae</taxon>
        <taxon>Halorientalis</taxon>
    </lineage>
</organism>
<dbReference type="InterPro" id="IPR036291">
    <property type="entry name" value="NAD(P)-bd_dom_sf"/>
</dbReference>
<feature type="transmembrane region" description="Helical" evidence="13">
    <location>
        <begin position="338"/>
        <end position="359"/>
    </location>
</feature>
<feature type="transmembrane region" description="Helical" evidence="13">
    <location>
        <begin position="194"/>
        <end position="214"/>
    </location>
</feature>
<dbReference type="Gene3D" id="3.40.50.720">
    <property type="entry name" value="NAD(P)-binding Rossmann-like Domain"/>
    <property type="match status" value="1"/>
</dbReference>
<evidence type="ECO:0000313" key="17">
    <source>
        <dbReference type="Proteomes" id="UP000199076"/>
    </source>
</evidence>
<evidence type="ECO:0000256" key="7">
    <source>
        <dbReference type="ARBA" id="ARBA00022692"/>
    </source>
</evidence>
<protein>
    <submittedName>
        <fullName evidence="16">NhaP-type Na+/H+ or K+/H+ antiporter</fullName>
    </submittedName>
</protein>
<evidence type="ECO:0000256" key="6">
    <source>
        <dbReference type="ARBA" id="ARBA00022538"/>
    </source>
</evidence>
<proteinExistence type="predicted"/>
<keyword evidence="3" id="KW-0813">Transport</keyword>
<evidence type="ECO:0000256" key="10">
    <source>
        <dbReference type="ARBA" id="ARBA00023027"/>
    </source>
</evidence>
<feature type="transmembrane region" description="Helical" evidence="13">
    <location>
        <begin position="371"/>
        <end position="391"/>
    </location>
</feature>
<keyword evidence="9 13" id="KW-1133">Transmembrane helix</keyword>
<feature type="domain" description="RCK C-terminal" evidence="15">
    <location>
        <begin position="537"/>
        <end position="620"/>
    </location>
</feature>
<evidence type="ECO:0000256" key="4">
    <source>
        <dbReference type="ARBA" id="ARBA00022449"/>
    </source>
</evidence>
<dbReference type="SUPFAM" id="SSF116726">
    <property type="entry name" value="TrkA C-terminal domain-like"/>
    <property type="match status" value="1"/>
</dbReference>
<dbReference type="GO" id="GO:0005886">
    <property type="term" value="C:plasma membrane"/>
    <property type="evidence" value="ECO:0007669"/>
    <property type="project" value="UniProtKB-SubCell"/>
</dbReference>
<feature type="transmembrane region" description="Helical" evidence="13">
    <location>
        <begin position="248"/>
        <end position="266"/>
    </location>
</feature>
<evidence type="ECO:0000256" key="1">
    <source>
        <dbReference type="ARBA" id="ARBA00003660"/>
    </source>
</evidence>
<sequence>MSSGASLIPLVVTILGLGVTAQVLADRLEIPSVLFLILAGIAVGPEGLDIVSLESFGGPSPLTGIVGLSVAIIVFEGAFHLKVSKLRQTPREAFRLVTIGAGITLFGTALAVRFALDASWTLSFLVGSLLVATGPTVVTPILNVVPVRDRVGAALETEGIVNDVMAAIMAVAVFEVLISSGTGLSLVVESFLTRLGIGVFVGGLSAGFLWYILAHVDLSPSNAVRNARLIVLVGAIATYGIADALATEAGIAAVATAGILLGNADLPYEDEIEAFKGDLTLIVLSFVFISLATLLSFDDLLSLGVGGLFVVVVVVVVIRPLAVMLSTYGNRFSFRERLFMSAVGPRGIIPASVATLFALELRGSNPEAATILVGTVFLVILTTVVFEGGFARHIAQALNVLPMRVIIVGGGRVGRGLAERLEDRGENVIIVDNDQQQVEQARNAGFTAHFGDGTDTDVLRSVGVGNAKIVAAATGDDDANLLVAQLTQSKFDVETVLARVNTPGNAEAFEELGVRAISADDSIAQSMDNAIERPALSEWMSELGRAGDVQEIEVTAETLVGTSISDLDGELPDGVLVALVSRDGESQIPDPEWTLQHGDHLTFVGRRDAVHRALEQCHPDLHADTA</sequence>
<dbReference type="RefSeq" id="WP_245681118.1">
    <property type="nucleotide sequence ID" value="NZ_FNBK01000001.1"/>
</dbReference>
<keyword evidence="4" id="KW-0050">Antiport</keyword>
<feature type="domain" description="RCK N-terminal" evidence="14">
    <location>
        <begin position="402"/>
        <end position="523"/>
    </location>
</feature>
<keyword evidence="7 13" id="KW-0812">Transmembrane</keyword>
<keyword evidence="6" id="KW-0633">Potassium transport</keyword>
<dbReference type="PROSITE" id="PS51201">
    <property type="entry name" value="RCK_N"/>
    <property type="match status" value="1"/>
</dbReference>
<dbReference type="SUPFAM" id="SSF51735">
    <property type="entry name" value="NAD(P)-binding Rossmann-fold domains"/>
    <property type="match status" value="1"/>
</dbReference>
<feature type="transmembrane region" description="Helical" evidence="13">
    <location>
        <begin position="166"/>
        <end position="188"/>
    </location>
</feature>
<evidence type="ECO:0000259" key="15">
    <source>
        <dbReference type="PROSITE" id="PS51202"/>
    </source>
</evidence>
<dbReference type="PROSITE" id="PS51202">
    <property type="entry name" value="RCK_C"/>
    <property type="match status" value="1"/>
</dbReference>
<evidence type="ECO:0000256" key="11">
    <source>
        <dbReference type="ARBA" id="ARBA00023065"/>
    </source>
</evidence>
<dbReference type="Proteomes" id="UP000199076">
    <property type="component" value="Unassembled WGS sequence"/>
</dbReference>
<gene>
    <name evidence="16" type="ORF">SAMN05216218_101183</name>
</gene>
<evidence type="ECO:0000256" key="12">
    <source>
        <dbReference type="ARBA" id="ARBA00023136"/>
    </source>
</evidence>
<dbReference type="PANTHER" id="PTHR32507">
    <property type="entry name" value="NA(+)/H(+) ANTIPORTER 1"/>
    <property type="match status" value="1"/>
</dbReference>
<feature type="transmembrane region" description="Helical" evidence="13">
    <location>
        <begin position="278"/>
        <end position="297"/>
    </location>
</feature>
<dbReference type="PANTHER" id="PTHR32507:SF0">
    <property type="entry name" value="NA(+)_H(+) ANTIPORTER 2-RELATED"/>
    <property type="match status" value="1"/>
</dbReference>
<feature type="transmembrane region" description="Helical" evidence="13">
    <location>
        <begin position="93"/>
        <end position="116"/>
    </location>
</feature>
<dbReference type="Pfam" id="PF02254">
    <property type="entry name" value="TrkA_N"/>
    <property type="match status" value="1"/>
</dbReference>
<evidence type="ECO:0000256" key="8">
    <source>
        <dbReference type="ARBA" id="ARBA00022958"/>
    </source>
</evidence>
<dbReference type="Pfam" id="PF00999">
    <property type="entry name" value="Na_H_Exchanger"/>
    <property type="match status" value="1"/>
</dbReference>
<keyword evidence="10" id="KW-0520">NAD</keyword>
<keyword evidence="17" id="KW-1185">Reference proteome</keyword>
<dbReference type="GO" id="GO:0015079">
    <property type="term" value="F:potassium ion transmembrane transporter activity"/>
    <property type="evidence" value="ECO:0007669"/>
    <property type="project" value="InterPro"/>
</dbReference>
<dbReference type="AlphaFoldDB" id="A0A1G7FGK7"/>
<dbReference type="GO" id="GO:0015297">
    <property type="term" value="F:antiporter activity"/>
    <property type="evidence" value="ECO:0007669"/>
    <property type="project" value="UniProtKB-KW"/>
</dbReference>
<evidence type="ECO:0000256" key="9">
    <source>
        <dbReference type="ARBA" id="ARBA00022989"/>
    </source>
</evidence>
<dbReference type="InterPro" id="IPR006036">
    <property type="entry name" value="K_uptake_TrkA"/>
</dbReference>
<dbReference type="InterPro" id="IPR003148">
    <property type="entry name" value="RCK_N"/>
</dbReference>
<dbReference type="InterPro" id="IPR006037">
    <property type="entry name" value="RCK_C"/>
</dbReference>
<dbReference type="GO" id="GO:1902600">
    <property type="term" value="P:proton transmembrane transport"/>
    <property type="evidence" value="ECO:0007669"/>
    <property type="project" value="InterPro"/>
</dbReference>
<dbReference type="Gene3D" id="3.30.70.1450">
    <property type="entry name" value="Regulator of K+ conductance, C-terminal domain"/>
    <property type="match status" value="1"/>
</dbReference>
<evidence type="ECO:0000256" key="5">
    <source>
        <dbReference type="ARBA" id="ARBA00022475"/>
    </source>
</evidence>
<dbReference type="STRING" id="660518.SAMN05216218_101183"/>
<evidence type="ECO:0000256" key="2">
    <source>
        <dbReference type="ARBA" id="ARBA00004651"/>
    </source>
</evidence>
<evidence type="ECO:0000256" key="13">
    <source>
        <dbReference type="SAM" id="Phobius"/>
    </source>
</evidence>
<dbReference type="EMBL" id="FNBK01000001">
    <property type="protein sequence ID" value="SDE75039.1"/>
    <property type="molecule type" value="Genomic_DNA"/>
</dbReference>
<feature type="transmembrane region" description="Helical" evidence="13">
    <location>
        <begin position="122"/>
        <end position="145"/>
    </location>
</feature>
<name>A0A1G7FGK7_9EURY</name>
<reference evidence="17" key="1">
    <citation type="submission" date="2016-10" db="EMBL/GenBank/DDBJ databases">
        <authorList>
            <person name="Varghese N."/>
            <person name="Submissions S."/>
        </authorList>
    </citation>
    <scope>NUCLEOTIDE SEQUENCE [LARGE SCALE GENOMIC DNA]</scope>
    <source>
        <strain evidence="17">IBRC-M 10760</strain>
    </source>
</reference>
<keyword evidence="8" id="KW-0630">Potassium</keyword>
<evidence type="ECO:0000313" key="16">
    <source>
        <dbReference type="EMBL" id="SDE75039.1"/>
    </source>
</evidence>
<dbReference type="InterPro" id="IPR038770">
    <property type="entry name" value="Na+/solute_symporter_sf"/>
</dbReference>
<evidence type="ECO:0000259" key="14">
    <source>
        <dbReference type="PROSITE" id="PS51201"/>
    </source>
</evidence>
<dbReference type="InterPro" id="IPR006153">
    <property type="entry name" value="Cation/H_exchanger_TM"/>
</dbReference>
<comment type="subcellular location">
    <subcellularLocation>
        <location evidence="2">Cell membrane</location>
        <topology evidence="2">Multi-pass membrane protein</topology>
    </subcellularLocation>
</comment>
<keyword evidence="12 13" id="KW-0472">Membrane</keyword>